<dbReference type="AlphaFoldDB" id="A0A6G4AFJ7"/>
<dbReference type="Pfam" id="PF02566">
    <property type="entry name" value="OsmC"/>
    <property type="match status" value="1"/>
</dbReference>
<evidence type="ECO:0000313" key="2">
    <source>
        <dbReference type="Proteomes" id="UP000476310"/>
    </source>
</evidence>
<proteinExistence type="predicted"/>
<dbReference type="Proteomes" id="UP000476310">
    <property type="component" value="Unassembled WGS sequence"/>
</dbReference>
<evidence type="ECO:0000313" key="1">
    <source>
        <dbReference type="EMBL" id="NEW71574.1"/>
    </source>
</evidence>
<reference evidence="1" key="1">
    <citation type="submission" date="2020-02" db="EMBL/GenBank/DDBJ databases">
        <title>A new Streptomyces sp. for controlling soil-borne diseases.</title>
        <authorList>
            <person name="Li X."/>
            <person name="Tian Y."/>
            <person name="Gao K."/>
        </authorList>
    </citation>
    <scope>NUCLEOTIDE SEQUENCE [LARGE SCALE GENOMIC DNA]</scope>
    <source>
        <strain evidence="1">0250</strain>
    </source>
</reference>
<sequence length="153" mass="16113">MTTAGQTTSISGRTTDTLGRFLVTARGNHFVSDARTGPGEAVQAGELLLASLASCSLSNIQLHARERASGLTGGQAQVSYERDPEDPTRYARIRLELRLSGVTQEEAEALTGLFTDSCPIYNTLRRGGNVQIAVRTEAPAPASSVPTGRAPAV</sequence>
<accession>A0A6G4AFJ7</accession>
<dbReference type="InterPro" id="IPR036102">
    <property type="entry name" value="OsmC/Ohrsf"/>
</dbReference>
<keyword evidence="2" id="KW-1185">Reference proteome</keyword>
<gene>
    <name evidence="1" type="ORF">G4H13_14475</name>
</gene>
<dbReference type="InterPro" id="IPR015946">
    <property type="entry name" value="KH_dom-like_a/b"/>
</dbReference>
<name>A0A6G4AFJ7_9ACTN</name>
<dbReference type="RefSeq" id="WP_164427348.1">
    <property type="nucleotide sequence ID" value="NZ_JAAIKT010000014.1"/>
</dbReference>
<dbReference type="SUPFAM" id="SSF82784">
    <property type="entry name" value="OsmC-like"/>
    <property type="match status" value="1"/>
</dbReference>
<dbReference type="Gene3D" id="3.30.300.20">
    <property type="match status" value="1"/>
</dbReference>
<dbReference type="EMBL" id="JAAIKT010000014">
    <property type="protein sequence ID" value="NEW71574.1"/>
    <property type="molecule type" value="Genomic_DNA"/>
</dbReference>
<protein>
    <submittedName>
        <fullName evidence="1">OsmC family protein</fullName>
    </submittedName>
</protein>
<organism evidence="1 2">
    <name type="scientific">Streptomyces rhizosphaericus</name>
    <dbReference type="NCBI Taxonomy" id="114699"/>
    <lineage>
        <taxon>Bacteria</taxon>
        <taxon>Bacillati</taxon>
        <taxon>Actinomycetota</taxon>
        <taxon>Actinomycetes</taxon>
        <taxon>Kitasatosporales</taxon>
        <taxon>Streptomycetaceae</taxon>
        <taxon>Streptomyces</taxon>
        <taxon>Streptomyces violaceusniger group</taxon>
    </lineage>
</organism>
<comment type="caution">
    <text evidence="1">The sequence shown here is derived from an EMBL/GenBank/DDBJ whole genome shotgun (WGS) entry which is preliminary data.</text>
</comment>
<dbReference type="InterPro" id="IPR003718">
    <property type="entry name" value="OsmC/Ohr_fam"/>
</dbReference>